<dbReference type="EMBL" id="ML732404">
    <property type="protein sequence ID" value="KAB8068268.1"/>
    <property type="molecule type" value="Genomic_DNA"/>
</dbReference>
<dbReference type="GO" id="GO:0005987">
    <property type="term" value="P:sucrose catabolic process"/>
    <property type="evidence" value="ECO:0007669"/>
    <property type="project" value="TreeGrafter"/>
</dbReference>
<dbReference type="Gene3D" id="2.60.120.560">
    <property type="entry name" value="Exo-inulinase, domain 1"/>
    <property type="match status" value="1"/>
</dbReference>
<dbReference type="GO" id="GO:0005737">
    <property type="term" value="C:cytoplasm"/>
    <property type="evidence" value="ECO:0007669"/>
    <property type="project" value="TreeGrafter"/>
</dbReference>
<evidence type="ECO:0000256" key="3">
    <source>
        <dbReference type="ARBA" id="ARBA00022801"/>
    </source>
</evidence>
<sequence length="237" mass="25623">MADSVDASGLWLDHGRDFDGVLSWENVLASDDRRILAAVMNSYGSNPPTNSWKGMLSFPRSLTLKQIGSKRYFLQQPVSELNTIGTSITRIQNQTITPGESLLSSIHGNSLDVRVSFLPAPGTILSLAVRKRETDQTVIRYAQSNSTLSVDRTASGNISYDPAAGGVHRAQLQIDGTEMVHIWILVDTCSVEVFGGQAQVVISDLIFPSNSSDGLSLEVTGGTAMLQSLEVRSILLE</sequence>
<feature type="domain" description="Glycosyl hydrolase family 32 N-terminal" evidence="6">
    <location>
        <begin position="7"/>
        <end position="77"/>
    </location>
</feature>
<evidence type="ECO:0000259" key="7">
    <source>
        <dbReference type="Pfam" id="PF08244"/>
    </source>
</evidence>
<keyword evidence="4 5" id="KW-0326">Glycosidase</keyword>
<protein>
    <submittedName>
        <fullName evidence="8">Concanavalin A-like lectin/glucanase domain-containing protein</fullName>
    </submittedName>
</protein>
<dbReference type="AlphaFoldDB" id="A0A5N5WIE8"/>
<name>A0A5N5WIE8_9EURO</name>
<keyword evidence="8" id="KW-0430">Lectin</keyword>
<dbReference type="InterPro" id="IPR023296">
    <property type="entry name" value="Glyco_hydro_beta-prop_sf"/>
</dbReference>
<evidence type="ECO:0000256" key="2">
    <source>
        <dbReference type="ARBA" id="ARBA00022729"/>
    </source>
</evidence>
<evidence type="ECO:0000256" key="1">
    <source>
        <dbReference type="ARBA" id="ARBA00009902"/>
    </source>
</evidence>
<organism evidence="8 9">
    <name type="scientific">Aspergillus leporis</name>
    <dbReference type="NCBI Taxonomy" id="41062"/>
    <lineage>
        <taxon>Eukaryota</taxon>
        <taxon>Fungi</taxon>
        <taxon>Dikarya</taxon>
        <taxon>Ascomycota</taxon>
        <taxon>Pezizomycotina</taxon>
        <taxon>Eurotiomycetes</taxon>
        <taxon>Eurotiomycetidae</taxon>
        <taxon>Eurotiales</taxon>
        <taxon>Aspergillaceae</taxon>
        <taxon>Aspergillus</taxon>
        <taxon>Aspergillus subgen. Circumdati</taxon>
    </lineage>
</organism>
<keyword evidence="9" id="KW-1185">Reference proteome</keyword>
<gene>
    <name evidence="8" type="ORF">BDV29DRAFT_162541</name>
</gene>
<dbReference type="InterPro" id="IPR013148">
    <property type="entry name" value="Glyco_hydro_32_N"/>
</dbReference>
<dbReference type="InterPro" id="IPR013189">
    <property type="entry name" value="Glyco_hydro_32_C"/>
</dbReference>
<dbReference type="OrthoDB" id="202537at2759"/>
<dbReference type="Proteomes" id="UP000326565">
    <property type="component" value="Unassembled WGS sequence"/>
</dbReference>
<keyword evidence="3 5" id="KW-0378">Hydrolase</keyword>
<evidence type="ECO:0000259" key="6">
    <source>
        <dbReference type="Pfam" id="PF00251"/>
    </source>
</evidence>
<keyword evidence="2" id="KW-0732">Signal</keyword>
<dbReference type="GO" id="GO:0051670">
    <property type="term" value="F:inulinase activity"/>
    <property type="evidence" value="ECO:0007669"/>
    <property type="project" value="UniProtKB-ARBA"/>
</dbReference>
<dbReference type="PANTHER" id="PTHR42800:SF1">
    <property type="entry name" value="EXOINULINASE INUD (AFU_ORTHOLOGUE AFUA_5G00480)"/>
    <property type="match status" value="1"/>
</dbReference>
<feature type="domain" description="Glycosyl hydrolase family 32 C-terminal" evidence="7">
    <location>
        <begin position="89"/>
        <end position="232"/>
    </location>
</feature>
<dbReference type="GO" id="GO:0030246">
    <property type="term" value="F:carbohydrate binding"/>
    <property type="evidence" value="ECO:0007669"/>
    <property type="project" value="UniProtKB-KW"/>
</dbReference>
<comment type="similarity">
    <text evidence="1 5">Belongs to the glycosyl hydrolase 32 family.</text>
</comment>
<dbReference type="InterPro" id="IPR013320">
    <property type="entry name" value="ConA-like_dom_sf"/>
</dbReference>
<evidence type="ECO:0000313" key="8">
    <source>
        <dbReference type="EMBL" id="KAB8068268.1"/>
    </source>
</evidence>
<evidence type="ECO:0000256" key="5">
    <source>
        <dbReference type="RuleBase" id="RU362110"/>
    </source>
</evidence>
<dbReference type="PANTHER" id="PTHR42800">
    <property type="entry name" value="EXOINULINASE INUD (AFU_ORTHOLOGUE AFUA_5G00480)"/>
    <property type="match status" value="1"/>
</dbReference>
<evidence type="ECO:0000313" key="9">
    <source>
        <dbReference type="Proteomes" id="UP000326565"/>
    </source>
</evidence>
<reference evidence="8 9" key="1">
    <citation type="submission" date="2019-04" db="EMBL/GenBank/DDBJ databases">
        <title>Friends and foes A comparative genomics study of 23 Aspergillus species from section Flavi.</title>
        <authorList>
            <consortium name="DOE Joint Genome Institute"/>
            <person name="Kjaerbolling I."/>
            <person name="Vesth T."/>
            <person name="Frisvad J.C."/>
            <person name="Nybo J.L."/>
            <person name="Theobald S."/>
            <person name="Kildgaard S."/>
            <person name="Isbrandt T."/>
            <person name="Kuo A."/>
            <person name="Sato A."/>
            <person name="Lyhne E.K."/>
            <person name="Kogle M.E."/>
            <person name="Wiebenga A."/>
            <person name="Kun R.S."/>
            <person name="Lubbers R.J."/>
            <person name="Makela M.R."/>
            <person name="Barry K."/>
            <person name="Chovatia M."/>
            <person name="Clum A."/>
            <person name="Daum C."/>
            <person name="Haridas S."/>
            <person name="He G."/>
            <person name="LaButti K."/>
            <person name="Lipzen A."/>
            <person name="Mondo S."/>
            <person name="Riley R."/>
            <person name="Salamov A."/>
            <person name="Simmons B.A."/>
            <person name="Magnuson J.K."/>
            <person name="Henrissat B."/>
            <person name="Mortensen U.H."/>
            <person name="Larsen T.O."/>
            <person name="Devries R.P."/>
            <person name="Grigoriev I.V."/>
            <person name="Machida M."/>
            <person name="Baker S.E."/>
            <person name="Andersen M.R."/>
        </authorList>
    </citation>
    <scope>NUCLEOTIDE SEQUENCE [LARGE SCALE GENOMIC DNA]</scope>
    <source>
        <strain evidence="8 9">CBS 151.66</strain>
    </source>
</reference>
<dbReference type="Gene3D" id="2.115.10.20">
    <property type="entry name" value="Glycosyl hydrolase domain, family 43"/>
    <property type="match status" value="1"/>
</dbReference>
<dbReference type="FunFam" id="2.60.120.560:FF:000003">
    <property type="entry name" value="Extracellular exo-inulinase inuE"/>
    <property type="match status" value="1"/>
</dbReference>
<dbReference type="SUPFAM" id="SSF75005">
    <property type="entry name" value="Arabinanase/levansucrase/invertase"/>
    <property type="match status" value="1"/>
</dbReference>
<dbReference type="Pfam" id="PF00251">
    <property type="entry name" value="Glyco_hydro_32N"/>
    <property type="match status" value="1"/>
</dbReference>
<accession>A0A5N5WIE8</accession>
<dbReference type="Pfam" id="PF08244">
    <property type="entry name" value="Glyco_hydro_32C"/>
    <property type="match status" value="1"/>
</dbReference>
<dbReference type="GO" id="GO:0004575">
    <property type="term" value="F:sucrose alpha-glucosidase activity"/>
    <property type="evidence" value="ECO:0007669"/>
    <property type="project" value="TreeGrafter"/>
</dbReference>
<dbReference type="SUPFAM" id="SSF49899">
    <property type="entry name" value="Concanavalin A-like lectins/glucanases"/>
    <property type="match status" value="1"/>
</dbReference>
<proteinExistence type="inferred from homology"/>
<evidence type="ECO:0000256" key="4">
    <source>
        <dbReference type="ARBA" id="ARBA00023295"/>
    </source>
</evidence>